<dbReference type="EMBL" id="AFYH01002961">
    <property type="status" value="NOT_ANNOTATED_CDS"/>
    <property type="molecule type" value="Genomic_DNA"/>
</dbReference>
<dbReference type="GeneTree" id="ENSGT00390000006080"/>
<dbReference type="Pfam" id="PF24508">
    <property type="entry name" value="TXNDC16_N"/>
    <property type="match status" value="1"/>
</dbReference>
<evidence type="ECO:0000313" key="8">
    <source>
        <dbReference type="Proteomes" id="UP000008672"/>
    </source>
</evidence>
<feature type="signal peptide" evidence="2">
    <location>
        <begin position="1"/>
        <end position="21"/>
    </location>
</feature>
<dbReference type="InterPro" id="IPR057645">
    <property type="entry name" value="TXNDC16_3rd"/>
</dbReference>
<sequence>MVAWSFSSLFVVSFLCRMVLAQKKIPEINQQEFISIMQSGKTSLIYFSQTSPPDVKLFLEQLEKSIDSLEDYGISVAKVNCVMEKIPKYCANENVLREAHLFRGDVRLRGFPIDTLFDVNAIVANVLFVLLFNEVKYVSSISDFQNIENALKGRIDAIFAYVQALGTPEHRAVMETAFVYGSKYQFILTTESSVLKSLGKEDLNRLSSSLWFCQCKPVTTRTQPCQKSMIGLPLTTINIHRYLKLVEAPLVVEVAGKPEEITTVHSQLKLPLVYILTQRGTYKLDKAIAEHIAWRLLGNAGVILLSRDHSKVNIPPKVNVGFRTAKQGAPIQYLSLQDIEEIVDLVQNKLDEKQSRELTETLEEEEVDNLDVQDDQVAEAVYRDRKKKLHLDSVQTLTEKTFNTALIGTAHTVVLFYLNWEAVSLAFMQSYVEASLQLKEIPDVLLSRINCGEWTNLCMQQNVNQFPTIKVYIEGEKPLLYTGILGTEELVKFIMLFRIPVPLKLASMEETEDFLHGELYKSYTTSYSKVSVLGIFCSNMREEMEAFVEAGKLLRGYVVTGVYIAKDLQLAGKYAVSLPALILSRVQDKRIDPVLLSNHNIEHIVQRIQQTMLEAFPEITVENLPIYMKLQNPLLMLFLSNDSNSRDKEELADLVKGKNLSNYTAGWLSLKNTPIGKKILKRYLNCVPPLPVLVLVQIDSGQIYRFPSGQHVTSVTVQKWLRKVEAGEVKPSTMLSDEGWNPPLPAYNFLDMMDEVSSGFATQRVPNVLRSKVLQKEKTEVHKHEREIGDEKNEPLKKTEKSQVTKSGTSRGFTDGGKQHKNHSEL</sequence>
<dbReference type="KEGG" id="lcm:102366994"/>
<dbReference type="eggNOG" id="KOG0191">
    <property type="taxonomic scope" value="Eukaryota"/>
</dbReference>
<proteinExistence type="predicted"/>
<evidence type="ECO:0000313" key="7">
    <source>
        <dbReference type="Ensembl" id="ENSLACP00000021748.1"/>
    </source>
</evidence>
<dbReference type="InterPro" id="IPR057639">
    <property type="entry name" value="TXNDC16_N"/>
</dbReference>
<dbReference type="STRING" id="7897.ENSLACP00000021748"/>
<dbReference type="EMBL" id="AFYH01002962">
    <property type="status" value="NOT_ANNOTATED_CDS"/>
    <property type="molecule type" value="Genomic_DNA"/>
</dbReference>
<dbReference type="InterPro" id="IPR057642">
    <property type="entry name" value="TXNDC16_2nd"/>
</dbReference>
<dbReference type="Pfam" id="PF00085">
    <property type="entry name" value="Thioredoxin"/>
    <property type="match status" value="1"/>
</dbReference>
<dbReference type="SUPFAM" id="SSF52833">
    <property type="entry name" value="Thioredoxin-like"/>
    <property type="match status" value="2"/>
</dbReference>
<dbReference type="OMA" id="CRRTLMG"/>
<reference evidence="7" key="2">
    <citation type="submission" date="2025-08" db="UniProtKB">
        <authorList>
            <consortium name="Ensembl"/>
        </authorList>
    </citation>
    <scope>IDENTIFICATION</scope>
</reference>
<dbReference type="EMBL" id="AFYH01002960">
    <property type="status" value="NOT_ANNOTATED_CDS"/>
    <property type="molecule type" value="Genomic_DNA"/>
</dbReference>
<dbReference type="PANTHER" id="PTHR22699:SF1">
    <property type="entry name" value="THIOREDOXIN DOMAIN-CONTAINING PROTEIN 16"/>
    <property type="match status" value="1"/>
</dbReference>
<evidence type="ECO:0000259" key="3">
    <source>
        <dbReference type="Pfam" id="PF00085"/>
    </source>
</evidence>
<evidence type="ECO:0000259" key="5">
    <source>
        <dbReference type="Pfam" id="PF24509"/>
    </source>
</evidence>
<dbReference type="FunCoup" id="H3BIM7">
    <property type="interactions" value="648"/>
</dbReference>
<dbReference type="InterPro" id="IPR013766">
    <property type="entry name" value="Thioredoxin_domain"/>
</dbReference>
<dbReference type="GeneID" id="102366994"/>
<dbReference type="OrthoDB" id="427280at2759"/>
<evidence type="ECO:0000259" key="4">
    <source>
        <dbReference type="Pfam" id="PF24508"/>
    </source>
</evidence>
<dbReference type="HOGENOM" id="CLU_018100_1_0_1"/>
<evidence type="ECO:0000259" key="6">
    <source>
        <dbReference type="Pfam" id="PF24510"/>
    </source>
</evidence>
<dbReference type="InterPro" id="IPR036249">
    <property type="entry name" value="Thioredoxin-like_sf"/>
</dbReference>
<dbReference type="Pfam" id="PF24509">
    <property type="entry name" value="TXNDC16_2nd"/>
    <property type="match status" value="1"/>
</dbReference>
<reference evidence="8" key="1">
    <citation type="submission" date="2011-08" db="EMBL/GenBank/DDBJ databases">
        <title>The draft genome of Latimeria chalumnae.</title>
        <authorList>
            <person name="Di Palma F."/>
            <person name="Alfoldi J."/>
            <person name="Johnson J."/>
            <person name="Berlin A."/>
            <person name="Gnerre S."/>
            <person name="Jaffe D."/>
            <person name="MacCallum I."/>
            <person name="Young S."/>
            <person name="Walker B.J."/>
            <person name="Lander E."/>
            <person name="Lindblad-Toh K."/>
        </authorList>
    </citation>
    <scope>NUCLEOTIDE SEQUENCE [LARGE SCALE GENOMIC DNA]</scope>
    <source>
        <strain evidence="8">Wild caught</strain>
    </source>
</reference>
<dbReference type="Bgee" id="ENSLACG00000019111">
    <property type="expression patterns" value="Expressed in pelvic fin and 6 other cell types or tissues"/>
</dbReference>
<feature type="compositionally biased region" description="Basic and acidic residues" evidence="1">
    <location>
        <begin position="776"/>
        <end position="803"/>
    </location>
</feature>
<dbReference type="Gene3D" id="3.40.30.10">
    <property type="entry name" value="Glutaredoxin"/>
    <property type="match status" value="2"/>
</dbReference>
<dbReference type="RefSeq" id="XP_005986549.1">
    <property type="nucleotide sequence ID" value="XM_005986487.3"/>
</dbReference>
<evidence type="ECO:0000256" key="2">
    <source>
        <dbReference type="SAM" id="SignalP"/>
    </source>
</evidence>
<accession>H3BIM7</accession>
<organism evidence="7 8">
    <name type="scientific">Latimeria chalumnae</name>
    <name type="common">Coelacanth</name>
    <dbReference type="NCBI Taxonomy" id="7897"/>
    <lineage>
        <taxon>Eukaryota</taxon>
        <taxon>Metazoa</taxon>
        <taxon>Chordata</taxon>
        <taxon>Craniata</taxon>
        <taxon>Vertebrata</taxon>
        <taxon>Euteleostomi</taxon>
        <taxon>Coelacanthiformes</taxon>
        <taxon>Coelacanthidae</taxon>
        <taxon>Latimeria</taxon>
    </lineage>
</organism>
<feature type="domain" description="TXNDC16 third thioredoxin-like" evidence="6">
    <location>
        <begin position="250"/>
        <end position="341"/>
    </location>
</feature>
<dbReference type="CTD" id="57544"/>
<dbReference type="Pfam" id="PF13848">
    <property type="entry name" value="Thioredoxin_6"/>
    <property type="match status" value="1"/>
</dbReference>
<dbReference type="Ensembl" id="ENSLACT00000021889.1">
    <property type="protein sequence ID" value="ENSLACP00000021748.1"/>
    <property type="gene ID" value="ENSLACG00000019111.1"/>
</dbReference>
<feature type="domain" description="TXNDC16 second thioredoxin-like" evidence="5">
    <location>
        <begin position="128"/>
        <end position="249"/>
    </location>
</feature>
<feature type="domain" description="Thioredoxin" evidence="3">
    <location>
        <begin position="394"/>
        <end position="494"/>
    </location>
</feature>
<dbReference type="InParanoid" id="H3BIM7"/>
<keyword evidence="2" id="KW-0732">Signal</keyword>
<dbReference type="AlphaFoldDB" id="H3BIM7"/>
<evidence type="ECO:0000256" key="1">
    <source>
        <dbReference type="SAM" id="MobiDB-lite"/>
    </source>
</evidence>
<gene>
    <name evidence="7" type="primary">TXNDC16</name>
</gene>
<dbReference type="Pfam" id="PF24510">
    <property type="entry name" value="TXNDC16_3rd"/>
    <property type="match status" value="1"/>
</dbReference>
<dbReference type="CDD" id="cd02961">
    <property type="entry name" value="PDI_a_family"/>
    <property type="match status" value="1"/>
</dbReference>
<feature type="chain" id="PRO_5003580164" evidence="2">
    <location>
        <begin position="22"/>
        <end position="826"/>
    </location>
</feature>
<dbReference type="PANTHER" id="PTHR22699">
    <property type="entry name" value="THIOREDOXIN DOMAIN-CONTAINING PROTEIN 16"/>
    <property type="match status" value="1"/>
</dbReference>
<dbReference type="InterPro" id="IPR040090">
    <property type="entry name" value="TXNDC16"/>
</dbReference>
<feature type="domain" description="TXNDC16 N-terminal" evidence="4">
    <location>
        <begin position="24"/>
        <end position="127"/>
    </location>
</feature>
<name>H3BIM7_LATCH</name>
<dbReference type="Proteomes" id="UP000008672">
    <property type="component" value="Unassembled WGS sequence"/>
</dbReference>
<reference evidence="7" key="3">
    <citation type="submission" date="2025-09" db="UniProtKB">
        <authorList>
            <consortium name="Ensembl"/>
        </authorList>
    </citation>
    <scope>IDENTIFICATION</scope>
</reference>
<keyword evidence="8" id="KW-1185">Reference proteome</keyword>
<protein>
    <submittedName>
        <fullName evidence="7">Thioredoxin domain containing 16</fullName>
    </submittedName>
</protein>
<feature type="region of interest" description="Disordered" evidence="1">
    <location>
        <begin position="776"/>
        <end position="826"/>
    </location>
</feature>
<dbReference type="RefSeq" id="XP_005986548.1">
    <property type="nucleotide sequence ID" value="XM_005986486.3"/>
</dbReference>